<dbReference type="PANTHER" id="PTHR43433:SF4">
    <property type="entry name" value="NON-HEME CHLOROPEROXIDASE-RELATED"/>
    <property type="match status" value="1"/>
</dbReference>
<dbReference type="Gene3D" id="3.40.50.1820">
    <property type="entry name" value="alpha/beta hydrolase"/>
    <property type="match status" value="1"/>
</dbReference>
<dbReference type="InterPro" id="IPR000073">
    <property type="entry name" value="AB_hydrolase_1"/>
</dbReference>
<evidence type="ECO:0000313" key="5">
    <source>
        <dbReference type="Proteomes" id="UP000583454"/>
    </source>
</evidence>
<dbReference type="InterPro" id="IPR029058">
    <property type="entry name" value="AB_hydrolase_fold"/>
</dbReference>
<proteinExistence type="inferred from homology"/>
<evidence type="ECO:0000256" key="2">
    <source>
        <dbReference type="SAM" id="MobiDB-lite"/>
    </source>
</evidence>
<evidence type="ECO:0000259" key="3">
    <source>
        <dbReference type="Pfam" id="PF00561"/>
    </source>
</evidence>
<gene>
    <name evidence="4" type="ORF">HNR00_004908</name>
</gene>
<dbReference type="InterPro" id="IPR050471">
    <property type="entry name" value="AB_hydrolase"/>
</dbReference>
<dbReference type="SUPFAM" id="SSF53474">
    <property type="entry name" value="alpha/beta-Hydrolases"/>
    <property type="match status" value="1"/>
</dbReference>
<dbReference type="EMBL" id="JACHOP010000036">
    <property type="protein sequence ID" value="MBB5760162.1"/>
    <property type="molecule type" value="Genomic_DNA"/>
</dbReference>
<accession>A0A840ZPG8</accession>
<reference evidence="4 5" key="1">
    <citation type="submission" date="2020-08" db="EMBL/GenBank/DDBJ databases">
        <title>Genomic Encyclopedia of Type Strains, Phase IV (KMG-IV): sequencing the most valuable type-strain genomes for metagenomic binning, comparative biology and taxonomic classification.</title>
        <authorList>
            <person name="Goeker M."/>
        </authorList>
    </citation>
    <scope>NUCLEOTIDE SEQUENCE [LARGE SCALE GENOMIC DNA]</scope>
    <source>
        <strain evidence="4 5">DSM 2163</strain>
    </source>
</reference>
<keyword evidence="5" id="KW-1185">Reference proteome</keyword>
<name>A0A840ZPG8_9HYPH</name>
<evidence type="ECO:0000313" key="4">
    <source>
        <dbReference type="EMBL" id="MBB5760162.1"/>
    </source>
</evidence>
<dbReference type="InterPro" id="IPR000639">
    <property type="entry name" value="Epox_hydrolase-like"/>
</dbReference>
<comment type="caution">
    <text evidence="4">The sequence shown here is derived from an EMBL/GenBank/DDBJ whole genome shotgun (WGS) entry which is preliminary data.</text>
</comment>
<dbReference type="GO" id="GO:0003824">
    <property type="term" value="F:catalytic activity"/>
    <property type="evidence" value="ECO:0007669"/>
    <property type="project" value="InterPro"/>
</dbReference>
<protein>
    <submittedName>
        <fullName evidence="4">Pimeloyl-ACP methyl ester carboxylesterase</fullName>
    </submittedName>
</protein>
<dbReference type="FunFam" id="3.40.50.1820:FF:000205">
    <property type="entry name" value="Non-haem bromoperoxidase BPO-A2"/>
    <property type="match status" value="1"/>
</dbReference>
<evidence type="ECO:0000256" key="1">
    <source>
        <dbReference type="ARBA" id="ARBA00038128"/>
    </source>
</evidence>
<dbReference type="PANTHER" id="PTHR43433">
    <property type="entry name" value="HYDROLASE, ALPHA/BETA FOLD FAMILY PROTEIN"/>
    <property type="match status" value="1"/>
</dbReference>
<dbReference type="Proteomes" id="UP000583454">
    <property type="component" value="Unassembled WGS sequence"/>
</dbReference>
<dbReference type="PRINTS" id="PR00111">
    <property type="entry name" value="ABHYDROLASE"/>
</dbReference>
<dbReference type="PRINTS" id="PR00412">
    <property type="entry name" value="EPOXHYDRLASE"/>
</dbReference>
<feature type="domain" description="AB hydrolase-1" evidence="3">
    <location>
        <begin position="52"/>
        <end position="289"/>
    </location>
</feature>
<dbReference type="Pfam" id="PF00561">
    <property type="entry name" value="Abhydrolase_1"/>
    <property type="match status" value="1"/>
</dbReference>
<dbReference type="AlphaFoldDB" id="A0A840ZPG8"/>
<sequence>MRHPRRFHPGEPRPPGTGRVRDDRPTGETIMPFIAAHDGAKLFFKDWGRGRPVVLIHGWPLDADMWEFQQRTVTEAGFRTIAYDRRGFGRSDQTWDGYDYDTLADDLKSVLDALDVQDVALVGFSMGGGEIARYMSRHGGARVTRAALVSSVTPYMLKTADNPDGVDPAVFDGMIAGLKKDRPNFMATFAKTFFGVGMLSSPVSSDLIEWTGTLAMRGSPKATTACVTAFAETDFRADMAAFRVPTLVIHGDADRTVPIDVSGKATAAAIPGAEFVVYDGAPHAVPFTHAERLNADLITFLKG</sequence>
<comment type="similarity">
    <text evidence="1">Belongs to the AB hydrolase superfamily. Bacterial non-heme haloperoxidase / perhydrolase family.</text>
</comment>
<organism evidence="4 5">
    <name type="scientific">Methylorubrum rhodinum</name>
    <dbReference type="NCBI Taxonomy" id="29428"/>
    <lineage>
        <taxon>Bacteria</taxon>
        <taxon>Pseudomonadati</taxon>
        <taxon>Pseudomonadota</taxon>
        <taxon>Alphaproteobacteria</taxon>
        <taxon>Hyphomicrobiales</taxon>
        <taxon>Methylobacteriaceae</taxon>
        <taxon>Methylorubrum</taxon>
    </lineage>
</organism>
<feature type="region of interest" description="Disordered" evidence="2">
    <location>
        <begin position="1"/>
        <end position="26"/>
    </location>
</feature>